<dbReference type="Pfam" id="PF00092">
    <property type="entry name" value="VWA"/>
    <property type="match status" value="3"/>
</dbReference>
<dbReference type="SMART" id="SM00231">
    <property type="entry name" value="FA58C"/>
    <property type="match status" value="2"/>
</dbReference>
<dbReference type="SMART" id="SM00209">
    <property type="entry name" value="TSP1"/>
    <property type="match status" value="6"/>
</dbReference>
<keyword evidence="9" id="KW-1185">Reference proteome</keyword>
<accession>A0AAD9Q6A0</accession>
<feature type="domain" description="VWFA" evidence="7">
    <location>
        <begin position="924"/>
        <end position="1091"/>
    </location>
</feature>
<dbReference type="PROSITE" id="PS50092">
    <property type="entry name" value="TSP1"/>
    <property type="match status" value="6"/>
</dbReference>
<dbReference type="CDD" id="cd00198">
    <property type="entry name" value="vWFA"/>
    <property type="match status" value="1"/>
</dbReference>
<dbReference type="Gene3D" id="2.20.100.10">
    <property type="entry name" value="Thrombospondin type-1 (TSP1) repeat"/>
    <property type="match status" value="6"/>
</dbReference>
<feature type="signal peptide" evidence="5">
    <location>
        <begin position="1"/>
        <end position="23"/>
    </location>
</feature>
<feature type="region of interest" description="Disordered" evidence="3">
    <location>
        <begin position="579"/>
        <end position="603"/>
    </location>
</feature>
<proteinExistence type="predicted"/>
<dbReference type="Proteomes" id="UP001249851">
    <property type="component" value="Unassembled WGS sequence"/>
</dbReference>
<evidence type="ECO:0000313" key="8">
    <source>
        <dbReference type="EMBL" id="KAK2555567.1"/>
    </source>
</evidence>
<dbReference type="PROSITE" id="PS50022">
    <property type="entry name" value="FA58C_3"/>
    <property type="match status" value="2"/>
</dbReference>
<dbReference type="Gene3D" id="3.40.50.410">
    <property type="entry name" value="von Willebrand factor, type A domain"/>
    <property type="match status" value="3"/>
</dbReference>
<sequence>MAFSCFEFLIVSMISFLSVQVQGNYYSYGGTTPGTPIGCTNLITLSNVKFFASSSSDGPDIPVLNSTDYWCSEFNWKNQSLTVDLGEPFTRRSVSEYFVLTSIDGINYTYILGTNGESMKFIGPLFNGDQTRDTNLTAPVQARYVQFNPQEPMIPEDDSICMRVGIESCQIVPAAVNGAWSQWSPYGSCTHACLGIAKRMRTCTDPAPVFGGSPCEGINKEEKICNDCVGTVNGSWSPWGLWSQCSTTCNPGQRSRQRACNNPSPKNGGTYCAGSPTQSEPCQVQFCPGKSTVVGVLGQDSVAVPDLAVEDGNINHARVLILFLDMEEEIASVTDLYHIVATHNAAQCMVLGVHGDPFQVVHVRVEAVKNQEPVFATIQHLVVTETLAQEVIRTYSHATSKHAHVTSPSTSSPIHGNFSDWGQWTACSVTCGQGTRERTRRCDNPAPAQGGSQCQGPSRELVGCTEIPCPVNGNWSSWGDWSNCSSGCGPGKSYRYRDCDNPAPANNGLNCTGPDQESKDCNSKACPVDGGWSVWSSTPCSVTCGQGTLKRTRECNNPKPQYGGASCFGNETEQNVECNKGPCPTSPPTTTISPPTTGSPADSNIPELDLVFAVSATSSNRLATYNSMRDTINRFITTYGSKKVHYSVMVYGKKVERVISFNHTFPPSVGELQGAISRHAPISGPTVLENALQETQTIFQEIPSRPNAKKVLVVFTDSNSPSDGNLVQAVRPLENDKILVISDIPLIDIGFALSATSSASQDIFLKMKNVIRTIVERYGVERVKFSLIVYGQNVTTVLGDFNRNLTQADLVNYVNNLQRVPQNKNLDSALLEAESLFRQRARPNSKKVLVVLTDSVSTLSNANSLLINTAELRKSDVMILSVGLGSQTNQVGNQMNSVVFARRDYIAVPNYTAERDVVIAETIMSKALEDTFKLMKQTVQSLVNTYGIDRIHYGVIVFGSVATRSFDFATNFPDQNEVIRKVIKLTRSRGSPDLVVALKEARKVFQLKEVRPYARKVLVVMIDDESSANKNDLNEEVRALRNRSVLVIGVGIGTRTLPKDLGIITDDKRNTLQAGINKNKDELAREIISIILRPSGLSKWSSWSACSKTCRYLGKAGTQTRTRDCKIPELGCDGMRIETVECNKIDCEGCGQRGPLNESAYTASSNSESPAFLAALNTSDPTAWCLTNNENGGYVQLDLGELTRVYKVATKGEQQGDRWVTSYYLTLSEDGETFSDYKAAQAGFTRLSGNTDSTSVAFNDVNTTRPYRYVRFHPVDFKGAPCMQAAVFGCNEAKILPPPETVADQADAAKGILIVLWILAGILTFLLLMACCYYCCWHVCCGRGKKRKGLVYRERSIEDDGYLINDEKRWTLGSAPMTPVPRVREDEIQEVTIEMKEDNEQPLGVIQFGIETDETKEKHVTAEDVKSEKPKYSEEASSGTIKSGSTMMRMKANDGSDRRKRTKSEGDAIDAVDGDLDWSYLSDEQGTAFTNEAFVKSQEQFFESPGSASFRGNKVDMRRSLSADELATLDYDLFEDRQGPLHTATLGRDGYMRMHKANQGSSPPSDGGREMGTVDVAIGGIRVPNSPKDDPIYDTAGQEIHLAVEQAGRSVYPLEDGGYRGEEWYSRGGRGPGQLREEGFQEIHVEQQPLYAEITFGFCTSPRLTGQEQLISSTTEDSKKIACVRYLMVFIFCK</sequence>
<evidence type="ECO:0000313" key="9">
    <source>
        <dbReference type="Proteomes" id="UP001249851"/>
    </source>
</evidence>
<dbReference type="InterPro" id="IPR000884">
    <property type="entry name" value="TSP1_rpt"/>
</dbReference>
<name>A0AAD9Q6A0_ACRCE</name>
<evidence type="ECO:0000259" key="6">
    <source>
        <dbReference type="PROSITE" id="PS50022"/>
    </source>
</evidence>
<evidence type="ECO:0000256" key="2">
    <source>
        <dbReference type="ARBA" id="ARBA00023157"/>
    </source>
</evidence>
<dbReference type="Pfam" id="PF00754">
    <property type="entry name" value="F5_F8_type_C"/>
    <property type="match status" value="1"/>
</dbReference>
<dbReference type="FunFam" id="2.20.100.10:FF:000001">
    <property type="entry name" value="semaphorin-5A isoform X1"/>
    <property type="match status" value="4"/>
</dbReference>
<feature type="chain" id="PRO_5042077597" evidence="5">
    <location>
        <begin position="24"/>
        <end position="1694"/>
    </location>
</feature>
<evidence type="ECO:0000256" key="3">
    <source>
        <dbReference type="SAM" id="MobiDB-lite"/>
    </source>
</evidence>
<dbReference type="FunFam" id="2.20.100.10:FF:000002">
    <property type="entry name" value="Unc-5 netrin receptor C"/>
    <property type="match status" value="1"/>
</dbReference>
<dbReference type="CDD" id="cd00057">
    <property type="entry name" value="FA58C"/>
    <property type="match status" value="1"/>
</dbReference>
<dbReference type="SUPFAM" id="SSF82895">
    <property type="entry name" value="TSP-1 type 1 repeat"/>
    <property type="match status" value="6"/>
</dbReference>
<evidence type="ECO:0000256" key="1">
    <source>
        <dbReference type="ARBA" id="ARBA00022737"/>
    </source>
</evidence>
<feature type="compositionally biased region" description="Polar residues" evidence="3">
    <location>
        <begin position="1435"/>
        <end position="1445"/>
    </location>
</feature>
<comment type="caution">
    <text evidence="8">The sequence shown here is derived from an EMBL/GenBank/DDBJ whole genome shotgun (WGS) entry which is preliminary data.</text>
</comment>
<feature type="domain" description="VWFA" evidence="7">
    <location>
        <begin position="748"/>
        <end position="927"/>
    </location>
</feature>
<feature type="compositionally biased region" description="Low complexity" evidence="3">
    <location>
        <begin position="588"/>
        <end position="600"/>
    </location>
</feature>
<dbReference type="PROSITE" id="PS01285">
    <property type="entry name" value="FA58C_1"/>
    <property type="match status" value="1"/>
</dbReference>
<reference evidence="8" key="1">
    <citation type="journal article" date="2023" name="G3 (Bethesda)">
        <title>Whole genome assembly and annotation of the endangered Caribbean coral Acropora cervicornis.</title>
        <authorList>
            <person name="Selwyn J.D."/>
            <person name="Vollmer S.V."/>
        </authorList>
    </citation>
    <scope>NUCLEOTIDE SEQUENCE</scope>
    <source>
        <strain evidence="8">K2</strain>
    </source>
</reference>
<feature type="domain" description="F5/8 type C" evidence="6">
    <location>
        <begin position="32"/>
        <end position="169"/>
    </location>
</feature>
<dbReference type="InterPro" id="IPR036383">
    <property type="entry name" value="TSP1_rpt_sf"/>
</dbReference>
<dbReference type="PANTHER" id="PTHR22906">
    <property type="entry name" value="PROPERDIN"/>
    <property type="match status" value="1"/>
</dbReference>
<feature type="compositionally biased region" description="Basic and acidic residues" evidence="3">
    <location>
        <begin position="1417"/>
        <end position="1434"/>
    </location>
</feature>
<keyword evidence="5" id="KW-0732">Signal</keyword>
<protein>
    <submittedName>
        <fullName evidence="8">Coadhesin</fullName>
    </submittedName>
</protein>
<dbReference type="InterPro" id="IPR036465">
    <property type="entry name" value="vWFA_dom_sf"/>
</dbReference>
<dbReference type="InterPro" id="IPR052065">
    <property type="entry name" value="Compl_asym_regulator"/>
</dbReference>
<feature type="region of interest" description="Disordered" evidence="3">
    <location>
        <begin position="1417"/>
        <end position="1445"/>
    </location>
</feature>
<feature type="domain" description="VWFA" evidence="7">
    <location>
        <begin position="609"/>
        <end position="751"/>
    </location>
</feature>
<keyword evidence="4" id="KW-0812">Transmembrane</keyword>
<reference evidence="8" key="2">
    <citation type="journal article" date="2023" name="Science">
        <title>Genomic signatures of disease resistance in endangered staghorn corals.</title>
        <authorList>
            <person name="Vollmer S.V."/>
            <person name="Selwyn J.D."/>
            <person name="Despard B.A."/>
            <person name="Roesel C.L."/>
        </authorList>
    </citation>
    <scope>NUCLEOTIDE SEQUENCE</scope>
    <source>
        <strain evidence="8">K2</strain>
    </source>
</reference>
<dbReference type="InterPro" id="IPR002035">
    <property type="entry name" value="VWF_A"/>
</dbReference>
<evidence type="ECO:0000256" key="4">
    <source>
        <dbReference type="SAM" id="Phobius"/>
    </source>
</evidence>
<gene>
    <name evidence="8" type="ORF">P5673_022580</name>
</gene>
<dbReference type="CDD" id="cd01450">
    <property type="entry name" value="vWFA_subfamily_ECM"/>
    <property type="match status" value="2"/>
</dbReference>
<dbReference type="Pfam" id="PF00090">
    <property type="entry name" value="TSP_1"/>
    <property type="match status" value="6"/>
</dbReference>
<dbReference type="EMBL" id="JARQWQ010000061">
    <property type="protein sequence ID" value="KAK2555567.1"/>
    <property type="molecule type" value="Genomic_DNA"/>
</dbReference>
<evidence type="ECO:0000259" key="7">
    <source>
        <dbReference type="PROSITE" id="PS50234"/>
    </source>
</evidence>
<dbReference type="InterPro" id="IPR000421">
    <property type="entry name" value="FA58C"/>
</dbReference>
<feature type="transmembrane region" description="Helical" evidence="4">
    <location>
        <begin position="1314"/>
        <end position="1337"/>
    </location>
</feature>
<keyword evidence="4" id="KW-0472">Membrane</keyword>
<dbReference type="PRINTS" id="PR01705">
    <property type="entry name" value="TSP1REPEAT"/>
</dbReference>
<dbReference type="InterPro" id="IPR008979">
    <property type="entry name" value="Galactose-bd-like_sf"/>
</dbReference>
<keyword evidence="2" id="KW-1015">Disulfide bond</keyword>
<dbReference type="PANTHER" id="PTHR22906:SF21">
    <property type="entry name" value="SEMA DOMAIN-CONTAINING PROTEIN"/>
    <property type="match status" value="1"/>
</dbReference>
<evidence type="ECO:0000256" key="5">
    <source>
        <dbReference type="SAM" id="SignalP"/>
    </source>
</evidence>
<dbReference type="Gene3D" id="2.60.120.260">
    <property type="entry name" value="Galactose-binding domain-like"/>
    <property type="match status" value="2"/>
</dbReference>
<dbReference type="SUPFAM" id="SSF49785">
    <property type="entry name" value="Galactose-binding domain-like"/>
    <property type="match status" value="2"/>
</dbReference>
<feature type="domain" description="F5/8 type C" evidence="6">
    <location>
        <begin position="1142"/>
        <end position="1290"/>
    </location>
</feature>
<organism evidence="8 9">
    <name type="scientific">Acropora cervicornis</name>
    <name type="common">Staghorn coral</name>
    <dbReference type="NCBI Taxonomy" id="6130"/>
    <lineage>
        <taxon>Eukaryota</taxon>
        <taxon>Metazoa</taxon>
        <taxon>Cnidaria</taxon>
        <taxon>Anthozoa</taxon>
        <taxon>Hexacorallia</taxon>
        <taxon>Scleractinia</taxon>
        <taxon>Astrocoeniina</taxon>
        <taxon>Acroporidae</taxon>
        <taxon>Acropora</taxon>
    </lineage>
</organism>
<dbReference type="SMART" id="SM00327">
    <property type="entry name" value="VWA"/>
    <property type="match status" value="3"/>
</dbReference>
<dbReference type="PROSITE" id="PS50234">
    <property type="entry name" value="VWFA"/>
    <property type="match status" value="3"/>
</dbReference>
<keyword evidence="4" id="KW-1133">Transmembrane helix</keyword>
<dbReference type="SUPFAM" id="SSF53300">
    <property type="entry name" value="vWA-like"/>
    <property type="match status" value="3"/>
</dbReference>
<keyword evidence="1" id="KW-0677">Repeat</keyword>